<evidence type="ECO:0000256" key="1">
    <source>
        <dbReference type="SAM" id="Phobius"/>
    </source>
</evidence>
<protein>
    <submittedName>
        <fullName evidence="2">Uncharacterized protein</fullName>
    </submittedName>
</protein>
<feature type="transmembrane region" description="Helical" evidence="1">
    <location>
        <begin position="56"/>
        <end position="75"/>
    </location>
</feature>
<dbReference type="AlphaFoldDB" id="A0A6C0CQY1"/>
<accession>A0A6C0CQY1</accession>
<keyword evidence="1" id="KW-0812">Transmembrane</keyword>
<keyword evidence="1" id="KW-1133">Transmembrane helix</keyword>
<evidence type="ECO:0000313" key="2">
    <source>
        <dbReference type="EMBL" id="QHT05875.1"/>
    </source>
</evidence>
<proteinExistence type="predicted"/>
<keyword evidence="1" id="KW-0472">Membrane</keyword>
<dbReference type="EMBL" id="MN739460">
    <property type="protein sequence ID" value="QHT05875.1"/>
    <property type="molecule type" value="Genomic_DNA"/>
</dbReference>
<reference evidence="2" key="1">
    <citation type="journal article" date="2020" name="Nature">
        <title>Giant virus diversity and host interactions through global metagenomics.</title>
        <authorList>
            <person name="Schulz F."/>
            <person name="Roux S."/>
            <person name="Paez-Espino D."/>
            <person name="Jungbluth S."/>
            <person name="Walsh D.A."/>
            <person name="Denef V.J."/>
            <person name="McMahon K.D."/>
            <person name="Konstantinidis K.T."/>
            <person name="Eloe-Fadrosh E.A."/>
            <person name="Kyrpides N.C."/>
            <person name="Woyke T."/>
        </authorList>
    </citation>
    <scope>NUCLEOTIDE SEQUENCE</scope>
    <source>
        <strain evidence="2">GVMAG-M-3300021425-14</strain>
    </source>
</reference>
<sequence length="271" mass="32720">MNKKENLNNSALYKKLQITNNMTQTAVKEFVKMIQEYLIFCYNDESLKDNNNKQFLINRGLSMLYYIFTTIFIYSKNLEITIYHCKKGFYYYVEFLGQIIEQDNTYLQLTSKDAILFVYKKTIFEINEQEKKTLTMTEDETAKVNIIFDTCQLYIDLISYIFKKENIDTIDIQKYHKKIKKNTKTIEKIINMNYFKEINISKINVISYFIKYMTIQNLNCDDLFQYVEYFVVELKTKNCNKEKIHEKTLQSDFQNNLESNSKKKFIKWIFN</sequence>
<organism evidence="2">
    <name type="scientific">viral metagenome</name>
    <dbReference type="NCBI Taxonomy" id="1070528"/>
    <lineage>
        <taxon>unclassified sequences</taxon>
        <taxon>metagenomes</taxon>
        <taxon>organismal metagenomes</taxon>
    </lineage>
</organism>
<name>A0A6C0CQY1_9ZZZZ</name>